<evidence type="ECO:0000313" key="2">
    <source>
        <dbReference type="EMBL" id="NEZ66628.1"/>
    </source>
</evidence>
<feature type="transmembrane region" description="Helical" evidence="1">
    <location>
        <begin position="12"/>
        <end position="29"/>
    </location>
</feature>
<reference evidence="2 3" key="1">
    <citation type="journal article" date="2020" name="Microb. Ecol.">
        <title>Ecogenomics of the Marine Benthic Filamentous Cyanobacterium Adonisia.</title>
        <authorList>
            <person name="Walter J.M."/>
            <person name="Coutinho F.H."/>
            <person name="Leomil L."/>
            <person name="Hargreaves P.I."/>
            <person name="Campeao M.E."/>
            <person name="Vieira V.V."/>
            <person name="Silva B.S."/>
            <person name="Fistarol G.O."/>
            <person name="Salomon P.S."/>
            <person name="Sawabe T."/>
            <person name="Mino S."/>
            <person name="Hosokawa M."/>
            <person name="Miyashita H."/>
            <person name="Maruyama F."/>
            <person name="van Verk M.C."/>
            <person name="Dutilh B.E."/>
            <person name="Thompson C.C."/>
            <person name="Thompson F.L."/>
        </authorList>
    </citation>
    <scope>NUCLEOTIDE SEQUENCE [LARGE SCALE GENOMIC DNA]</scope>
    <source>
        <strain evidence="2 3">CCMR0082</strain>
    </source>
</reference>
<protein>
    <submittedName>
        <fullName evidence="2">Uncharacterized protein</fullName>
    </submittedName>
</protein>
<name>A0A6M0SDR6_9CYAN</name>
<gene>
    <name evidence="2" type="ORF">D0962_28370</name>
</gene>
<proteinExistence type="predicted"/>
<sequence>MVDFLSNHLRLFMDLILAAIVFGTALVFFSRDVLSSHPTGEGPRLERTLKRRVNKKPFSEKEANVLKKKLNEPSSEKSAAFSLNYSENEDSASFKDEAAKSTEDLATLLSQIESIEISIEKRQSENRELVVSISKSLNELGEVIDSL</sequence>
<dbReference type="AlphaFoldDB" id="A0A6M0SDR6"/>
<evidence type="ECO:0000256" key="1">
    <source>
        <dbReference type="SAM" id="Phobius"/>
    </source>
</evidence>
<organism evidence="2 3">
    <name type="scientific">Adonisia turfae CCMR0082</name>
    <dbReference type="NCBI Taxonomy" id="2304604"/>
    <lineage>
        <taxon>Bacteria</taxon>
        <taxon>Bacillati</taxon>
        <taxon>Cyanobacteriota</taxon>
        <taxon>Adonisia</taxon>
        <taxon>Adonisia turfae</taxon>
    </lineage>
</organism>
<keyword evidence="1" id="KW-0472">Membrane</keyword>
<dbReference type="RefSeq" id="WP_163668958.1">
    <property type="nucleotide sequence ID" value="NZ_QZCE01000002.1"/>
</dbReference>
<keyword evidence="1" id="KW-0812">Transmembrane</keyword>
<keyword evidence="1" id="KW-1133">Transmembrane helix</keyword>
<dbReference type="EMBL" id="QZCE01000002">
    <property type="protein sequence ID" value="NEZ66628.1"/>
    <property type="molecule type" value="Genomic_DNA"/>
</dbReference>
<evidence type="ECO:0000313" key="3">
    <source>
        <dbReference type="Proteomes" id="UP000473574"/>
    </source>
</evidence>
<dbReference type="Proteomes" id="UP000473574">
    <property type="component" value="Unassembled WGS sequence"/>
</dbReference>
<accession>A0A6M0SDR6</accession>
<comment type="caution">
    <text evidence="2">The sequence shown here is derived from an EMBL/GenBank/DDBJ whole genome shotgun (WGS) entry which is preliminary data.</text>
</comment>